<gene>
    <name evidence="2" type="ORF">ISU07_07805</name>
</gene>
<keyword evidence="1" id="KW-0812">Transmembrane</keyword>
<evidence type="ECO:0000256" key="1">
    <source>
        <dbReference type="SAM" id="Phobius"/>
    </source>
</evidence>
<dbReference type="AlphaFoldDB" id="A0A930V8U2"/>
<keyword evidence="3" id="KW-1185">Reference proteome</keyword>
<feature type="transmembrane region" description="Helical" evidence="1">
    <location>
        <begin position="35"/>
        <end position="56"/>
    </location>
</feature>
<dbReference type="Proteomes" id="UP000640489">
    <property type="component" value="Unassembled WGS sequence"/>
</dbReference>
<sequence>MMGANLLGLAMAVAILVTLFEMLRRHRLREKYALIWFLIALAAVVVAVFPGLLGWATDLLGLSLPSNLLFFVASVVLLLLTLQHSYELGRLEERTRTLAEEVGLLRLEIQRATGEDDTEVQQAR</sequence>
<organism evidence="2 3">
    <name type="scientific">Nocardioides islandensis</name>
    <dbReference type="NCBI Taxonomy" id="433663"/>
    <lineage>
        <taxon>Bacteria</taxon>
        <taxon>Bacillati</taxon>
        <taxon>Actinomycetota</taxon>
        <taxon>Actinomycetes</taxon>
        <taxon>Propionibacteriales</taxon>
        <taxon>Nocardioidaceae</taxon>
        <taxon>Nocardioides</taxon>
    </lineage>
</organism>
<protein>
    <submittedName>
        <fullName evidence="2">DUF2304 domain-containing protein</fullName>
    </submittedName>
</protein>
<comment type="caution">
    <text evidence="2">The sequence shown here is derived from an EMBL/GenBank/DDBJ whole genome shotgun (WGS) entry which is preliminary data.</text>
</comment>
<name>A0A930V8U2_9ACTN</name>
<evidence type="ECO:0000313" key="2">
    <source>
        <dbReference type="EMBL" id="MBF4763029.1"/>
    </source>
</evidence>
<dbReference type="Pfam" id="PF10066">
    <property type="entry name" value="DUF2304"/>
    <property type="match status" value="1"/>
</dbReference>
<keyword evidence="1" id="KW-0472">Membrane</keyword>
<dbReference type="EMBL" id="JADKPN010000003">
    <property type="protein sequence ID" value="MBF4763029.1"/>
    <property type="molecule type" value="Genomic_DNA"/>
</dbReference>
<dbReference type="InterPro" id="IPR019277">
    <property type="entry name" value="DUF2304"/>
</dbReference>
<proteinExistence type="predicted"/>
<feature type="transmembrane region" description="Helical" evidence="1">
    <location>
        <begin position="6"/>
        <end position="23"/>
    </location>
</feature>
<feature type="transmembrane region" description="Helical" evidence="1">
    <location>
        <begin position="68"/>
        <end position="86"/>
    </location>
</feature>
<accession>A0A930V8U2</accession>
<keyword evidence="1" id="KW-1133">Transmembrane helix</keyword>
<evidence type="ECO:0000313" key="3">
    <source>
        <dbReference type="Proteomes" id="UP000640489"/>
    </source>
</evidence>
<reference evidence="2" key="1">
    <citation type="submission" date="2020-11" db="EMBL/GenBank/DDBJ databases">
        <title>Nocardioides sp. nov., isolated from Soil of Cynanchum wilfordii Hemsley rhizosphere.</title>
        <authorList>
            <person name="Lee J.-S."/>
            <person name="Suh M.K."/>
            <person name="Kim J.-S."/>
        </authorList>
    </citation>
    <scope>NUCLEOTIDE SEQUENCE</scope>
    <source>
        <strain evidence="2">KCTC 19275</strain>
    </source>
</reference>